<sequence length="198" mass="22104">MDKSAQTHFPIEEKLARRWSPYVFSDRSVDAQALRSIFEAARWAPSSFNEQPWRFIVGIKGRGSTFQQILSCLAEGNQVWAENAPVLVIGIYQKNFSSNGKPNKAAPHDLGLASANMILEATRHDLFAHMMIGMDPEAARSTFEIPNDAEPYVAMAIGYHGEAARDHSVLAEREEKPRTRLSQQDFVFSNGFGNAADF</sequence>
<dbReference type="InterPro" id="IPR029479">
    <property type="entry name" value="Nitroreductase"/>
</dbReference>
<evidence type="ECO:0000313" key="5">
    <source>
        <dbReference type="Proteomes" id="UP000219023"/>
    </source>
</evidence>
<dbReference type="GO" id="GO:0016491">
    <property type="term" value="F:oxidoreductase activity"/>
    <property type="evidence" value="ECO:0007669"/>
    <property type="project" value="UniProtKB-KW"/>
</dbReference>
<feature type="domain" description="Nitroreductase" evidence="3">
    <location>
        <begin position="74"/>
        <end position="159"/>
    </location>
</feature>
<protein>
    <submittedName>
        <fullName evidence="4">Nitroreductase</fullName>
    </submittedName>
</protein>
<evidence type="ECO:0000313" key="4">
    <source>
        <dbReference type="EMBL" id="SOC56508.1"/>
    </source>
</evidence>
<keyword evidence="2" id="KW-0560">Oxidoreductase</keyword>
<comment type="similarity">
    <text evidence="1">Belongs to the nitroreductase family.</text>
</comment>
<accession>A0A285VSE1</accession>
<gene>
    <name evidence="4" type="ORF">SAMN05421509_10799</name>
</gene>
<evidence type="ECO:0000256" key="1">
    <source>
        <dbReference type="ARBA" id="ARBA00007118"/>
    </source>
</evidence>
<dbReference type="EMBL" id="OBQJ01000007">
    <property type="protein sequence ID" value="SOC56508.1"/>
    <property type="molecule type" value="Genomic_DNA"/>
</dbReference>
<dbReference type="SUPFAM" id="SSF55469">
    <property type="entry name" value="FMN-dependent nitroreductase-like"/>
    <property type="match status" value="1"/>
</dbReference>
<reference evidence="4 5" key="1">
    <citation type="submission" date="2017-08" db="EMBL/GenBank/DDBJ databases">
        <authorList>
            <person name="de Groot N.N."/>
        </authorList>
    </citation>
    <scope>NUCLEOTIDE SEQUENCE [LARGE SCALE GENOMIC DNA]</scope>
    <source>
        <strain evidence="4 5">USBA 855</strain>
    </source>
</reference>
<dbReference type="AlphaFoldDB" id="A0A285VSE1"/>
<feature type="domain" description="Nitroreductase" evidence="3">
    <location>
        <begin position="16"/>
        <end position="57"/>
    </location>
</feature>
<dbReference type="CDD" id="cd02138">
    <property type="entry name" value="TdsD-like"/>
    <property type="match status" value="1"/>
</dbReference>
<organism evidence="4 5">
    <name type="scientific">Chromohalobacter canadensis</name>
    <dbReference type="NCBI Taxonomy" id="141389"/>
    <lineage>
        <taxon>Bacteria</taxon>
        <taxon>Pseudomonadati</taxon>
        <taxon>Pseudomonadota</taxon>
        <taxon>Gammaproteobacteria</taxon>
        <taxon>Oceanospirillales</taxon>
        <taxon>Halomonadaceae</taxon>
        <taxon>Chromohalobacter</taxon>
    </lineage>
</organism>
<proteinExistence type="inferred from homology"/>
<dbReference type="OrthoDB" id="9802510at2"/>
<dbReference type="PANTHER" id="PTHR43673">
    <property type="entry name" value="NAD(P)H NITROREDUCTASE YDGI-RELATED"/>
    <property type="match status" value="1"/>
</dbReference>
<evidence type="ECO:0000259" key="3">
    <source>
        <dbReference type="Pfam" id="PF00881"/>
    </source>
</evidence>
<dbReference type="RefSeq" id="WP_097023435.1">
    <property type="nucleotide sequence ID" value="NZ_OBQJ01000007.1"/>
</dbReference>
<evidence type="ECO:0000256" key="2">
    <source>
        <dbReference type="ARBA" id="ARBA00023002"/>
    </source>
</evidence>
<dbReference type="PANTHER" id="PTHR43673:SF10">
    <property type="entry name" value="NADH DEHYDROGENASE_NAD(P)H NITROREDUCTASE XCC3605-RELATED"/>
    <property type="match status" value="1"/>
</dbReference>
<dbReference type="InterPro" id="IPR000415">
    <property type="entry name" value="Nitroreductase-like"/>
</dbReference>
<dbReference type="Proteomes" id="UP000219023">
    <property type="component" value="Unassembled WGS sequence"/>
</dbReference>
<name>A0A285VSE1_9GAMM</name>
<dbReference type="Pfam" id="PF00881">
    <property type="entry name" value="Nitroreductase"/>
    <property type="match status" value="2"/>
</dbReference>
<dbReference type="Gene3D" id="3.40.109.10">
    <property type="entry name" value="NADH Oxidase"/>
    <property type="match status" value="1"/>
</dbReference>